<name>A0A0S2KB22_9GAMM</name>
<feature type="chain" id="PRO_5006601388" description="Cytochrome c domain-containing protein" evidence="2">
    <location>
        <begin position="34"/>
        <end position="599"/>
    </location>
</feature>
<accession>A0A0S2KB22</accession>
<dbReference type="Gene3D" id="3.40.30.10">
    <property type="entry name" value="Glutaredoxin"/>
    <property type="match status" value="1"/>
</dbReference>
<gene>
    <name evidence="3" type="ORF">PS2015_849</name>
</gene>
<dbReference type="OrthoDB" id="9809746at2"/>
<evidence type="ECO:0000313" key="3">
    <source>
        <dbReference type="EMBL" id="ALO45521.1"/>
    </source>
</evidence>
<dbReference type="InterPro" id="IPR014784">
    <property type="entry name" value="Cu2_ascorb_mOase-like_C"/>
</dbReference>
<dbReference type="SUPFAM" id="SSF49742">
    <property type="entry name" value="PHM/PNGase F"/>
    <property type="match status" value="2"/>
</dbReference>
<dbReference type="Gene3D" id="2.60.120.230">
    <property type="match status" value="1"/>
</dbReference>
<dbReference type="RefSeq" id="WP_058021052.1">
    <property type="nucleotide sequence ID" value="NZ_CP013189.1"/>
</dbReference>
<dbReference type="EMBL" id="CP013189">
    <property type="protein sequence ID" value="ALO45521.1"/>
    <property type="molecule type" value="Genomic_DNA"/>
</dbReference>
<dbReference type="GO" id="GO:0016715">
    <property type="term" value="F:oxidoreductase activity, acting on paired donors, with incorporation or reduction of molecular oxygen, reduced ascorbate as one donor, and incorporation of one atom of oxygen"/>
    <property type="evidence" value="ECO:0007669"/>
    <property type="project" value="InterPro"/>
</dbReference>
<dbReference type="STRING" id="1249552.PS2015_849"/>
<dbReference type="AlphaFoldDB" id="A0A0S2KB22"/>
<dbReference type="Proteomes" id="UP000065641">
    <property type="component" value="Chromosome"/>
</dbReference>
<sequence length="599" mass="66032" precursor="true">MISISFKRGPLVAAISGAALLCSVLTGNGYAQSAQPDSATVSAATIGERVGDFALLDHNGYFHHMSWYDNRKAIVFLVQTNESRSFSNALPQFQRLQEQHGTDFQFFMLNPLGESRASVSQSVGSAADDLPVLIDDAQIVAESMGITAAGEALIYDPRRFELVYRGPVGGLQDALTELAAGQTVSQPQLAFAGDPIAYPARQQNLTRQVSYTREVAPILAENCAACHREEGIAPFALNNHRMAQGWSPMIREVLMTKRMPPGQIDPHVGDFTNSYTLSPADQQTLVHWIEQGSLFDGPEDPLAQLTWPETEWAFGEPDLIVNVPPQAIPATGVLDYINVVVPFEGLTEDRWVRASQYIAGDRTVLHHTLNSIIPPEATGRQRFLGGGSPDDPSITAYIPGAAPYHEPENTGGLLRAGSQLALQLHYTTNGRETVDASQIGIWFYPEGYVPEYRMSGQCACIFTPDWTPIPPHDPNFEQSKSVTVPRDAYLHAFLPHMHFRGKYMRFEATYPDGSKEDLINIANYNYNWQLRYQLREPKLVPAGTVITATGAFDNSAQNKANPDPDRLVPWGQQSWDEMFFGSISWQYVEPAAPAFASAD</sequence>
<evidence type="ECO:0000256" key="2">
    <source>
        <dbReference type="SAM" id="SignalP"/>
    </source>
</evidence>
<keyword evidence="1" id="KW-1015">Disulfide bond</keyword>
<evidence type="ECO:0000313" key="4">
    <source>
        <dbReference type="Proteomes" id="UP000065641"/>
    </source>
</evidence>
<proteinExistence type="predicted"/>
<dbReference type="InterPro" id="IPR036249">
    <property type="entry name" value="Thioredoxin-like_sf"/>
</dbReference>
<evidence type="ECO:0000256" key="1">
    <source>
        <dbReference type="ARBA" id="ARBA00023157"/>
    </source>
</evidence>
<reference evidence="3 4" key="1">
    <citation type="submission" date="2015-11" db="EMBL/GenBank/DDBJ databases">
        <authorList>
            <person name="Zhang Y."/>
            <person name="Guo Z."/>
        </authorList>
    </citation>
    <scope>NUCLEOTIDE SEQUENCE [LARGE SCALE GENOMIC DNA]</scope>
    <source>
        <strain evidence="3 4">KCTC 32221</strain>
    </source>
</reference>
<organism evidence="3 4">
    <name type="scientific">Pseudohongiella spirulinae</name>
    <dbReference type="NCBI Taxonomy" id="1249552"/>
    <lineage>
        <taxon>Bacteria</taxon>
        <taxon>Pseudomonadati</taxon>
        <taxon>Pseudomonadota</taxon>
        <taxon>Gammaproteobacteria</taxon>
        <taxon>Pseudomonadales</taxon>
        <taxon>Pseudohongiellaceae</taxon>
        <taxon>Pseudohongiella</taxon>
    </lineage>
</organism>
<dbReference type="KEGG" id="pspi:PS2015_849"/>
<keyword evidence="4" id="KW-1185">Reference proteome</keyword>
<protein>
    <recommendedName>
        <fullName evidence="5">Cytochrome c domain-containing protein</fullName>
    </recommendedName>
</protein>
<dbReference type="InterPro" id="IPR008977">
    <property type="entry name" value="PHM/PNGase_F_dom_sf"/>
</dbReference>
<feature type="signal peptide" evidence="2">
    <location>
        <begin position="1"/>
        <end position="33"/>
    </location>
</feature>
<evidence type="ECO:0008006" key="5">
    <source>
        <dbReference type="Google" id="ProtNLM"/>
    </source>
</evidence>
<keyword evidence="2" id="KW-0732">Signal</keyword>
<dbReference type="SUPFAM" id="SSF52833">
    <property type="entry name" value="Thioredoxin-like"/>
    <property type="match status" value="1"/>
</dbReference>